<name>A0ACB9YM00_9PEZI</name>
<dbReference type="EMBL" id="MU393591">
    <property type="protein sequence ID" value="KAI4860314.1"/>
    <property type="molecule type" value="Genomic_DNA"/>
</dbReference>
<sequence length="324" mass="37153">MAITTESFAMPGFVVASRRFYWILGLSIAINLFLFTQYYRASYNVPELPQTLQTVTPPPQHEGEEFPKKIWQSWKDDSENPTDRSSGLPHEWRALNPDYRYERITDDNINTFVLDNFPSNTSRRFASLTDPILKADFLRYLILYSNGGVWADIDVKPVRPIAEWVPEKYQGSRVNLVVGIENDHHKRPIWRDSPYSVQLAQYTVLAKPNHPAIGNLIEKVEQNLDQLLASKAPGERVSFEEVMSNTGPFVFTDVLMTYFSKMTGDKYTGNEMDRMKEPMLIGDVLVLPIDSFGWLEHEHLQDGTGPTVLVKHLFMGSWREGHPG</sequence>
<reference evidence="1 2" key="1">
    <citation type="journal article" date="2022" name="New Phytol.">
        <title>Ecological generalism drives hyperdiversity of secondary metabolite gene clusters in xylarialean endophytes.</title>
        <authorList>
            <person name="Franco M.E.E."/>
            <person name="Wisecaver J.H."/>
            <person name="Arnold A.E."/>
            <person name="Ju Y.M."/>
            <person name="Slot J.C."/>
            <person name="Ahrendt S."/>
            <person name="Moore L.P."/>
            <person name="Eastman K.E."/>
            <person name="Scott K."/>
            <person name="Konkel Z."/>
            <person name="Mondo S.J."/>
            <person name="Kuo A."/>
            <person name="Hayes R.D."/>
            <person name="Haridas S."/>
            <person name="Andreopoulos B."/>
            <person name="Riley R."/>
            <person name="LaButti K."/>
            <person name="Pangilinan J."/>
            <person name="Lipzen A."/>
            <person name="Amirebrahimi M."/>
            <person name="Yan J."/>
            <person name="Adam C."/>
            <person name="Keymanesh K."/>
            <person name="Ng V."/>
            <person name="Louie K."/>
            <person name="Northen T."/>
            <person name="Drula E."/>
            <person name="Henrissat B."/>
            <person name="Hsieh H.M."/>
            <person name="Youens-Clark K."/>
            <person name="Lutzoni F."/>
            <person name="Miadlikowska J."/>
            <person name="Eastwood D.C."/>
            <person name="Hamelin R.C."/>
            <person name="Grigoriev I.V."/>
            <person name="U'Ren J.M."/>
        </authorList>
    </citation>
    <scope>NUCLEOTIDE SEQUENCE [LARGE SCALE GENOMIC DNA]</scope>
    <source>
        <strain evidence="1 2">CBS 119005</strain>
    </source>
</reference>
<gene>
    <name evidence="1" type="ORF">F4820DRAFT_437199</name>
</gene>
<evidence type="ECO:0000313" key="1">
    <source>
        <dbReference type="EMBL" id="KAI4860314.1"/>
    </source>
</evidence>
<keyword evidence="1" id="KW-0808">Transferase</keyword>
<organism evidence="1 2">
    <name type="scientific">Hypoxylon rubiginosum</name>
    <dbReference type="NCBI Taxonomy" id="110542"/>
    <lineage>
        <taxon>Eukaryota</taxon>
        <taxon>Fungi</taxon>
        <taxon>Dikarya</taxon>
        <taxon>Ascomycota</taxon>
        <taxon>Pezizomycotina</taxon>
        <taxon>Sordariomycetes</taxon>
        <taxon>Xylariomycetidae</taxon>
        <taxon>Xylariales</taxon>
        <taxon>Hypoxylaceae</taxon>
        <taxon>Hypoxylon</taxon>
    </lineage>
</organism>
<keyword evidence="2" id="KW-1185">Reference proteome</keyword>
<protein>
    <submittedName>
        <fullName evidence="1">Nucleotide-diphospho-sugar transferase</fullName>
    </submittedName>
</protein>
<evidence type="ECO:0000313" key="2">
    <source>
        <dbReference type="Proteomes" id="UP001497700"/>
    </source>
</evidence>
<proteinExistence type="predicted"/>
<dbReference type="Proteomes" id="UP001497700">
    <property type="component" value="Unassembled WGS sequence"/>
</dbReference>
<accession>A0ACB9YM00</accession>
<comment type="caution">
    <text evidence="1">The sequence shown here is derived from an EMBL/GenBank/DDBJ whole genome shotgun (WGS) entry which is preliminary data.</text>
</comment>